<feature type="binding site" evidence="10">
    <location>
        <position position="66"/>
    </location>
    <ligand>
        <name>substrate</name>
    </ligand>
</feature>
<protein>
    <recommendedName>
        <fullName evidence="10">dITP/XTP pyrophosphatase</fullName>
        <ecNumber evidence="10">3.6.1.66</ecNumber>
    </recommendedName>
    <alternativeName>
        <fullName evidence="10">Non-canonical purine NTP pyrophosphatase</fullName>
    </alternativeName>
    <alternativeName>
        <fullName evidence="10">Non-standard purine NTP pyrophosphatase</fullName>
    </alternativeName>
    <alternativeName>
        <fullName evidence="10">Nucleoside-triphosphate diphosphatase</fullName>
    </alternativeName>
    <alternativeName>
        <fullName evidence="10">Nucleoside-triphosphate pyrophosphatase</fullName>
        <shortName evidence="10">NTPase</shortName>
    </alternativeName>
</protein>
<dbReference type="Pfam" id="PF01725">
    <property type="entry name" value="Ham1p_like"/>
    <property type="match status" value="1"/>
</dbReference>
<dbReference type="RefSeq" id="WP_010885982.1">
    <property type="nucleotide sequence ID" value="NZ_DUJN01000007.1"/>
</dbReference>
<dbReference type="GO" id="GO:0036220">
    <property type="term" value="F:ITP diphosphatase activity"/>
    <property type="evidence" value="ECO:0007669"/>
    <property type="project" value="UniProtKB-UniRule"/>
</dbReference>
<dbReference type="PANTHER" id="PTHR11067:SF9">
    <property type="entry name" value="INOSINE TRIPHOSPHATE PYROPHOSPHATASE"/>
    <property type="match status" value="1"/>
</dbReference>
<evidence type="ECO:0000313" key="12">
    <source>
        <dbReference type="EMBL" id="HII61710.1"/>
    </source>
</evidence>
<organism evidence="12 13">
    <name type="scientific">Pyrococcus horikoshii</name>
    <dbReference type="NCBI Taxonomy" id="53953"/>
    <lineage>
        <taxon>Archaea</taxon>
        <taxon>Methanobacteriati</taxon>
        <taxon>Methanobacteriota</taxon>
        <taxon>Thermococci</taxon>
        <taxon>Thermococcales</taxon>
        <taxon>Thermococcaceae</taxon>
        <taxon>Pyrococcus</taxon>
    </lineage>
</organism>
<evidence type="ECO:0000256" key="9">
    <source>
        <dbReference type="ARBA" id="ARBA00052017"/>
    </source>
</evidence>
<dbReference type="NCBIfam" id="TIGR00042">
    <property type="entry name" value="RdgB/HAM1 family non-canonical purine NTP pyrophosphatase"/>
    <property type="match status" value="1"/>
</dbReference>
<dbReference type="InterPro" id="IPR002637">
    <property type="entry name" value="RdgB/HAM1"/>
</dbReference>
<feature type="binding site" evidence="10">
    <location>
        <begin position="140"/>
        <end position="143"/>
    </location>
    <ligand>
        <name>substrate</name>
    </ligand>
</feature>
<dbReference type="NCBIfam" id="NF011396">
    <property type="entry name" value="PRK14821.1"/>
    <property type="match status" value="1"/>
</dbReference>
<comment type="catalytic activity">
    <reaction evidence="10">
        <text>ITP + H2O = IMP + diphosphate + H(+)</text>
        <dbReference type="Rhea" id="RHEA:29399"/>
        <dbReference type="ChEBI" id="CHEBI:15377"/>
        <dbReference type="ChEBI" id="CHEBI:15378"/>
        <dbReference type="ChEBI" id="CHEBI:33019"/>
        <dbReference type="ChEBI" id="CHEBI:58053"/>
        <dbReference type="ChEBI" id="CHEBI:61402"/>
        <dbReference type="EC" id="3.6.1.66"/>
    </reaction>
</comment>
<feature type="active site" description="Proton acceptor" evidence="10">
    <location>
        <position position="65"/>
    </location>
</feature>
<reference evidence="12" key="1">
    <citation type="journal article" date="2020" name="bioRxiv">
        <title>A rank-normalized archaeal taxonomy based on genome phylogeny resolves widespread incomplete and uneven classifications.</title>
        <authorList>
            <person name="Rinke C."/>
            <person name="Chuvochina M."/>
            <person name="Mussig A.J."/>
            <person name="Chaumeil P.-A."/>
            <person name="Waite D.W."/>
            <person name="Whitman W.B."/>
            <person name="Parks D.H."/>
            <person name="Hugenholtz P."/>
        </authorList>
    </citation>
    <scope>NUCLEOTIDE SEQUENCE</scope>
    <source>
        <strain evidence="12">UBA8834</strain>
    </source>
</reference>
<dbReference type="PANTHER" id="PTHR11067">
    <property type="entry name" value="INOSINE TRIPHOSPHATE PYROPHOSPHATASE/HAM1 PROTEIN"/>
    <property type="match status" value="1"/>
</dbReference>
<feature type="binding site" evidence="10">
    <location>
        <begin position="7"/>
        <end position="12"/>
    </location>
    <ligand>
        <name>substrate</name>
    </ligand>
</feature>
<evidence type="ECO:0000256" key="5">
    <source>
        <dbReference type="ARBA" id="ARBA00022801"/>
    </source>
</evidence>
<dbReference type="Gene3D" id="3.90.950.10">
    <property type="match status" value="1"/>
</dbReference>
<name>A0A832SYQ9_PYRHR</name>
<feature type="binding site" evidence="10">
    <location>
        <position position="36"/>
    </location>
    <ligand>
        <name>Mg(2+)</name>
        <dbReference type="ChEBI" id="CHEBI:18420"/>
    </ligand>
</feature>
<evidence type="ECO:0000256" key="6">
    <source>
        <dbReference type="ARBA" id="ARBA00022842"/>
    </source>
</evidence>
<comment type="caution">
    <text evidence="12">The sequence shown here is derived from an EMBL/GenBank/DDBJ whole genome shotgun (WGS) entry which is preliminary data.</text>
</comment>
<dbReference type="SUPFAM" id="SSF52972">
    <property type="entry name" value="ITPase-like"/>
    <property type="match status" value="1"/>
</dbReference>
<accession>A0A832SYQ9</accession>
<dbReference type="GO" id="GO:0035870">
    <property type="term" value="F:dITP diphosphatase activity"/>
    <property type="evidence" value="ECO:0007669"/>
    <property type="project" value="UniProtKB-UniRule"/>
</dbReference>
<proteinExistence type="inferred from homology"/>
<keyword evidence="6 10" id="KW-0460">Magnesium</keyword>
<feature type="binding site" evidence="10">
    <location>
        <position position="163"/>
    </location>
    <ligand>
        <name>substrate</name>
    </ligand>
</feature>
<dbReference type="AlphaFoldDB" id="A0A832SYQ9"/>
<dbReference type="InterPro" id="IPR029001">
    <property type="entry name" value="ITPase-like_fam"/>
</dbReference>
<dbReference type="GO" id="GO:0009117">
    <property type="term" value="P:nucleotide metabolic process"/>
    <property type="evidence" value="ECO:0007669"/>
    <property type="project" value="UniProtKB-KW"/>
</dbReference>
<dbReference type="OMA" id="YDPIFQP"/>
<dbReference type="GO" id="GO:0000166">
    <property type="term" value="F:nucleotide binding"/>
    <property type="evidence" value="ECO:0007669"/>
    <property type="project" value="UniProtKB-KW"/>
</dbReference>
<evidence type="ECO:0000256" key="7">
    <source>
        <dbReference type="ARBA" id="ARBA00023080"/>
    </source>
</evidence>
<sequence>MKIFFITSNPGKVREVANFLGTFGIEIVQLKHEYPEIQAEKLEDVVDFGISWLKGKVPEPFMIEDSGLFIESLKGFPGVYSSYVYRTIGLEGILKLMEGAEDRRAYFKSVIGFYIDGKAYKFSGVTWGRISNEKRGTHGFGYDPIFIPEGSEKTFAEMTIEEKNALSHRGKALKAFFEWLKVNLKY</sequence>
<dbReference type="GO" id="GO:0005737">
    <property type="term" value="C:cytoplasm"/>
    <property type="evidence" value="ECO:0007669"/>
    <property type="project" value="TreeGrafter"/>
</dbReference>
<evidence type="ECO:0000256" key="4">
    <source>
        <dbReference type="ARBA" id="ARBA00022741"/>
    </source>
</evidence>
<keyword evidence="5 10" id="KW-0378">Hydrolase</keyword>
<evidence type="ECO:0000256" key="8">
    <source>
        <dbReference type="ARBA" id="ARBA00051875"/>
    </source>
</evidence>
<dbReference type="FunFam" id="3.90.950.10:FF:000001">
    <property type="entry name" value="dITP/XTP pyrophosphatase"/>
    <property type="match status" value="1"/>
</dbReference>
<dbReference type="GO" id="GO:0017111">
    <property type="term" value="F:ribonucleoside triphosphate phosphatase activity"/>
    <property type="evidence" value="ECO:0007669"/>
    <property type="project" value="InterPro"/>
</dbReference>
<gene>
    <name evidence="12" type="ORF">HA331_08235</name>
</gene>
<comment type="function">
    <text evidence="10">Pyrophosphatase that catalyzes the hydrolysis of nucleoside triphosphates to their monophosphate derivatives, with a high preference for the non-canonical purine nucleotides XTP (xanthosine triphosphate), dITP (deoxyinosine triphosphate) and ITP. Seems to function as a house-cleaning enzyme that removes non-canonical purine nucleotides from the nucleotide pool, thus preventing their incorporation into DNA/RNA and avoiding chromosomal lesions.</text>
</comment>
<comment type="catalytic activity">
    <reaction evidence="8 10">
        <text>dITP + H2O = dIMP + diphosphate + H(+)</text>
        <dbReference type="Rhea" id="RHEA:28342"/>
        <dbReference type="ChEBI" id="CHEBI:15377"/>
        <dbReference type="ChEBI" id="CHEBI:15378"/>
        <dbReference type="ChEBI" id="CHEBI:33019"/>
        <dbReference type="ChEBI" id="CHEBI:61194"/>
        <dbReference type="ChEBI" id="CHEBI:61382"/>
        <dbReference type="EC" id="3.6.1.66"/>
    </reaction>
</comment>
<evidence type="ECO:0000256" key="1">
    <source>
        <dbReference type="ARBA" id="ARBA00008023"/>
    </source>
</evidence>
<feature type="binding site" evidence="10">
    <location>
        <begin position="168"/>
        <end position="169"/>
    </location>
    <ligand>
        <name>substrate</name>
    </ligand>
</feature>
<keyword evidence="3 10" id="KW-0479">Metal-binding</keyword>
<evidence type="ECO:0000256" key="3">
    <source>
        <dbReference type="ARBA" id="ARBA00022723"/>
    </source>
</evidence>
<dbReference type="CDD" id="cd00515">
    <property type="entry name" value="HAM1"/>
    <property type="match status" value="1"/>
</dbReference>
<dbReference type="SMR" id="A0A832SYQ9"/>
<dbReference type="GeneID" id="1442764"/>
<comment type="subunit">
    <text evidence="2 10">Homodimer.</text>
</comment>
<dbReference type="GO" id="GO:0009146">
    <property type="term" value="P:purine nucleoside triphosphate catabolic process"/>
    <property type="evidence" value="ECO:0007669"/>
    <property type="project" value="UniProtKB-UniRule"/>
</dbReference>
<dbReference type="HAMAP" id="MF_01405">
    <property type="entry name" value="Non_canon_purine_NTPase"/>
    <property type="match status" value="1"/>
</dbReference>
<dbReference type="InterPro" id="IPR020922">
    <property type="entry name" value="dITP/XTP_pyrophosphatase"/>
</dbReference>
<comment type="cofactor">
    <cofactor evidence="10">
        <name>Mg(2+)</name>
        <dbReference type="ChEBI" id="CHEBI:18420"/>
    </cofactor>
    <text evidence="10">Binds 1 Mg(2+) ion per subunit.</text>
</comment>
<dbReference type="GO" id="GO:0046872">
    <property type="term" value="F:metal ion binding"/>
    <property type="evidence" value="ECO:0007669"/>
    <property type="project" value="UniProtKB-KW"/>
</dbReference>
<comment type="catalytic activity">
    <reaction evidence="9 10">
        <text>XTP + H2O = XMP + diphosphate + H(+)</text>
        <dbReference type="Rhea" id="RHEA:28610"/>
        <dbReference type="ChEBI" id="CHEBI:15377"/>
        <dbReference type="ChEBI" id="CHEBI:15378"/>
        <dbReference type="ChEBI" id="CHEBI:33019"/>
        <dbReference type="ChEBI" id="CHEBI:57464"/>
        <dbReference type="ChEBI" id="CHEBI:61314"/>
        <dbReference type="EC" id="3.6.1.66"/>
    </reaction>
</comment>
<feature type="binding site" evidence="10">
    <location>
        <position position="65"/>
    </location>
    <ligand>
        <name>Mg(2+)</name>
        <dbReference type="ChEBI" id="CHEBI:18420"/>
    </ligand>
</feature>
<evidence type="ECO:0000256" key="10">
    <source>
        <dbReference type="HAMAP-Rule" id="MF_01405"/>
    </source>
</evidence>
<evidence type="ECO:0000256" key="2">
    <source>
        <dbReference type="ARBA" id="ARBA00011738"/>
    </source>
</evidence>
<dbReference type="GO" id="GO:0036222">
    <property type="term" value="F:XTP diphosphatase activity"/>
    <property type="evidence" value="ECO:0007669"/>
    <property type="project" value="UniProtKB-UniRule"/>
</dbReference>
<dbReference type="EMBL" id="DUJN01000007">
    <property type="protein sequence ID" value="HII61710.1"/>
    <property type="molecule type" value="Genomic_DNA"/>
</dbReference>
<dbReference type="EC" id="3.6.1.66" evidence="10"/>
<evidence type="ECO:0000256" key="11">
    <source>
        <dbReference type="RuleBase" id="RU003781"/>
    </source>
</evidence>
<dbReference type="Proteomes" id="UP000617544">
    <property type="component" value="Unassembled WGS sequence"/>
</dbReference>
<comment type="similarity">
    <text evidence="1 10 11">Belongs to the HAM1 NTPase family.</text>
</comment>
<keyword evidence="4 10" id="KW-0547">Nucleotide-binding</keyword>
<evidence type="ECO:0000313" key="13">
    <source>
        <dbReference type="Proteomes" id="UP000617544"/>
    </source>
</evidence>
<keyword evidence="7 10" id="KW-0546">Nucleotide metabolism</keyword>